<protein>
    <submittedName>
        <fullName evidence="2">Uncharacterized protein</fullName>
    </submittedName>
</protein>
<accession>A0ABP2AMT4</accession>
<evidence type="ECO:0000313" key="3">
    <source>
        <dbReference type="Proteomes" id="UP000095488"/>
    </source>
</evidence>
<reference evidence="2 3" key="1">
    <citation type="submission" date="2015-09" db="EMBL/GenBank/DDBJ databases">
        <authorList>
            <consortium name="Pathogen Informatics"/>
            <person name="Wu L."/>
            <person name="Ma J."/>
        </authorList>
    </citation>
    <scope>NUCLEOTIDE SEQUENCE [LARGE SCALE GENOMIC DNA]</scope>
    <source>
        <strain evidence="2 3">2789STDY5834858</strain>
    </source>
</reference>
<evidence type="ECO:0000313" key="2">
    <source>
        <dbReference type="EMBL" id="CUN59045.1"/>
    </source>
</evidence>
<keyword evidence="1" id="KW-0472">Membrane</keyword>
<proteinExistence type="predicted"/>
<feature type="transmembrane region" description="Helical" evidence="1">
    <location>
        <begin position="30"/>
        <end position="50"/>
    </location>
</feature>
<organism evidence="2 3">
    <name type="scientific">Sarcina ventriculi</name>
    <name type="common">Clostridium ventriculi</name>
    <dbReference type="NCBI Taxonomy" id="1267"/>
    <lineage>
        <taxon>Bacteria</taxon>
        <taxon>Bacillati</taxon>
        <taxon>Bacillota</taxon>
        <taxon>Clostridia</taxon>
        <taxon>Eubacteriales</taxon>
        <taxon>Clostridiaceae</taxon>
        <taxon>Sarcina</taxon>
    </lineage>
</organism>
<sequence length="58" mass="6859">MDDKFKIDTSDMVDLVEEEKKDKKFKKMNLILKIVIILGFIIMICLYIFLSMQPNGFN</sequence>
<dbReference type="RefSeq" id="WP_156304284.1">
    <property type="nucleotide sequence ID" value="NZ_BCMV01000020.1"/>
</dbReference>
<evidence type="ECO:0000256" key="1">
    <source>
        <dbReference type="SAM" id="Phobius"/>
    </source>
</evidence>
<name>A0ABP2AMT4_SARVE</name>
<comment type="caution">
    <text evidence="2">The sequence shown here is derived from an EMBL/GenBank/DDBJ whole genome shotgun (WGS) entry which is preliminary data.</text>
</comment>
<keyword evidence="1" id="KW-1133">Transmembrane helix</keyword>
<dbReference type="Proteomes" id="UP000095488">
    <property type="component" value="Unassembled WGS sequence"/>
</dbReference>
<keyword evidence="1" id="KW-0812">Transmembrane</keyword>
<gene>
    <name evidence="2" type="ORF">ERS852473_00566</name>
</gene>
<dbReference type="EMBL" id="CYZR01000002">
    <property type="protein sequence ID" value="CUN59045.1"/>
    <property type="molecule type" value="Genomic_DNA"/>
</dbReference>
<keyword evidence="3" id="KW-1185">Reference proteome</keyword>